<feature type="region of interest" description="Disordered" evidence="11">
    <location>
        <begin position="25"/>
        <end position="50"/>
    </location>
</feature>
<reference evidence="13" key="2">
    <citation type="journal article" date="2021" name="Genome Biol. Evol.">
        <title>Developing a high-quality reference genome for a parasitic bivalve with doubly uniparental inheritance (Bivalvia: Unionida).</title>
        <authorList>
            <person name="Smith C.H."/>
        </authorList>
    </citation>
    <scope>NUCLEOTIDE SEQUENCE</scope>
    <source>
        <strain evidence="13">CHS0354</strain>
        <tissue evidence="13">Mantle</tissue>
    </source>
</reference>
<keyword evidence="5" id="KW-0053">Apoptosis</keyword>
<reference evidence="13" key="1">
    <citation type="journal article" date="2021" name="Genome Biol. Evol.">
        <title>A High-Quality Reference Genome for a Parasitic Bivalve with Doubly Uniparental Inheritance (Bivalvia: Unionida).</title>
        <authorList>
            <person name="Smith C.H."/>
        </authorList>
    </citation>
    <scope>NUCLEOTIDE SEQUENCE</scope>
    <source>
        <strain evidence="13">CHS0354</strain>
    </source>
</reference>
<evidence type="ECO:0000256" key="8">
    <source>
        <dbReference type="ARBA" id="ARBA00023136"/>
    </source>
</evidence>
<evidence type="ECO:0000256" key="1">
    <source>
        <dbReference type="ARBA" id="ARBA00004477"/>
    </source>
</evidence>
<dbReference type="AlphaFoldDB" id="A0AAE0W9M8"/>
<evidence type="ECO:0000313" key="14">
    <source>
        <dbReference type="Proteomes" id="UP001195483"/>
    </source>
</evidence>
<protein>
    <recommendedName>
        <fullName evidence="15">Transmembrane protein 214</fullName>
    </recommendedName>
</protein>
<comment type="function">
    <text evidence="10">Critical mediator, in cooperation with CASP4, of endoplasmic reticulum-stress induced apoptosis. Required or the activation of CASP4 following endoplasmic reticulum stress.</text>
</comment>
<organism evidence="13 14">
    <name type="scientific">Potamilus streckersoni</name>
    <dbReference type="NCBI Taxonomy" id="2493646"/>
    <lineage>
        <taxon>Eukaryota</taxon>
        <taxon>Metazoa</taxon>
        <taxon>Spiralia</taxon>
        <taxon>Lophotrochozoa</taxon>
        <taxon>Mollusca</taxon>
        <taxon>Bivalvia</taxon>
        <taxon>Autobranchia</taxon>
        <taxon>Heteroconchia</taxon>
        <taxon>Palaeoheterodonta</taxon>
        <taxon>Unionida</taxon>
        <taxon>Unionoidea</taxon>
        <taxon>Unionidae</taxon>
        <taxon>Ambleminae</taxon>
        <taxon>Lampsilini</taxon>
        <taxon>Potamilus</taxon>
    </lineage>
</organism>
<accession>A0AAE0W9M8</accession>
<feature type="region of interest" description="Disordered" evidence="11">
    <location>
        <begin position="69"/>
        <end position="119"/>
    </location>
</feature>
<evidence type="ECO:0000256" key="4">
    <source>
        <dbReference type="ARBA" id="ARBA00022692"/>
    </source>
</evidence>
<keyword evidence="4 12" id="KW-0812">Transmembrane</keyword>
<comment type="similarity">
    <text evidence="2">Belongs to the TMEM214 family.</text>
</comment>
<comment type="subunit">
    <text evidence="3">Constitutively interacts with CASP4; required for the localization of procaspase 4 to the ER.</text>
</comment>
<evidence type="ECO:0000256" key="12">
    <source>
        <dbReference type="SAM" id="Phobius"/>
    </source>
</evidence>
<evidence type="ECO:0000256" key="2">
    <source>
        <dbReference type="ARBA" id="ARBA00007984"/>
    </source>
</evidence>
<name>A0AAE0W9M8_9BIVA</name>
<keyword evidence="14" id="KW-1185">Reference proteome</keyword>
<keyword evidence="9" id="KW-0325">Glycoprotein</keyword>
<dbReference type="GO" id="GO:0005789">
    <property type="term" value="C:endoplasmic reticulum membrane"/>
    <property type="evidence" value="ECO:0007669"/>
    <property type="project" value="UniProtKB-SubCell"/>
</dbReference>
<comment type="caution">
    <text evidence="13">The sequence shown here is derived from an EMBL/GenBank/DDBJ whole genome shotgun (WGS) entry which is preliminary data.</text>
</comment>
<feature type="compositionally biased region" description="Basic and acidic residues" evidence="11">
    <location>
        <begin position="69"/>
        <end position="90"/>
    </location>
</feature>
<reference evidence="13" key="3">
    <citation type="submission" date="2023-05" db="EMBL/GenBank/DDBJ databases">
        <authorList>
            <person name="Smith C.H."/>
        </authorList>
    </citation>
    <scope>NUCLEOTIDE SEQUENCE</scope>
    <source>
        <strain evidence="13">CHS0354</strain>
        <tissue evidence="13">Mantle</tissue>
    </source>
</reference>
<dbReference type="Pfam" id="PF10151">
    <property type="entry name" value="TMEM214"/>
    <property type="match status" value="1"/>
</dbReference>
<evidence type="ECO:0008006" key="15">
    <source>
        <dbReference type="Google" id="ProtNLM"/>
    </source>
</evidence>
<keyword evidence="6" id="KW-0256">Endoplasmic reticulum</keyword>
<evidence type="ECO:0000313" key="13">
    <source>
        <dbReference type="EMBL" id="KAK3606194.1"/>
    </source>
</evidence>
<gene>
    <name evidence="13" type="ORF">CHS0354_010842</name>
</gene>
<dbReference type="InterPro" id="IPR019308">
    <property type="entry name" value="TMEM214"/>
</dbReference>
<dbReference type="PANTHER" id="PTHR13448:SF0">
    <property type="entry name" value="TRANSMEMBRANE PROTEIN 214"/>
    <property type="match status" value="1"/>
</dbReference>
<evidence type="ECO:0000256" key="11">
    <source>
        <dbReference type="SAM" id="MobiDB-lite"/>
    </source>
</evidence>
<dbReference type="PANTHER" id="PTHR13448">
    <property type="entry name" value="TRANSMEMBRANE PROTEIN 214"/>
    <property type="match status" value="1"/>
</dbReference>
<sequence>MSTSYPPQDYNMASITGWTTVKPKAGKGQVQHLTKSQKKQLIDRMPRIEPQLPVQESSTIYDAFVEKEKEKDKAKAEKFVDKLGPNKESSKTIADGANKKGSSVKKSKKHNDHHEQRKMNFEEAIKKVTKSELEAVLLHSRERFPEQHEVWLKDLVSFFNGKFETVPVENDPVFKGQSQDFPLRALDSDCVAVFSSVIKDCPQATLEHLYYYSIDTMLNENQNGQASYGYRIFLQLLAETNPGVVLSKMQQYKELVKSTQNHPKRCLSILWAVGQVGIADLRAGLRVWLDVMLPSLGVRAIANHCMDYLEGLFGPHKSLKTAFGEINLREYFHLLDIVFGPALMADLRKRLLELYPKFKKIAYGDEVSAGLRTFFPSYLIRVKEDCPAPLKKELLSCLVACLAEDKHCYSLWCQNYTKNLAQSIVLMQHLLESWEQESKSLDQNLLQNTVQSFLRTNEQALQGRNREEYDRSTKVCEELQRKMARSKFPWRWMMFLLVSIVLGIVAYDLHSSKTIQDSKTIHFLENYGILAVLNQGWAKISLYFGMAYSWLQVNVPHYYSVVYHAVSPYVIKMLDFMSHIEEYTRSYRHMAVRMLMELQDKIYNLAPDFWSKVGNYVWLSWDFLRDYSSWMWAHVATFVADTYHWIEHRLVRGDFSTENIQKTLTWSVSWLQNTTYTAFEWCSQLWTPVKSH</sequence>
<evidence type="ECO:0000256" key="9">
    <source>
        <dbReference type="ARBA" id="ARBA00023180"/>
    </source>
</evidence>
<evidence type="ECO:0000256" key="7">
    <source>
        <dbReference type="ARBA" id="ARBA00022989"/>
    </source>
</evidence>
<comment type="subcellular location">
    <subcellularLocation>
        <location evidence="1">Endoplasmic reticulum membrane</location>
        <topology evidence="1">Multi-pass membrane protein</topology>
    </subcellularLocation>
</comment>
<dbReference type="GO" id="GO:0006915">
    <property type="term" value="P:apoptotic process"/>
    <property type="evidence" value="ECO:0007669"/>
    <property type="project" value="UniProtKB-KW"/>
</dbReference>
<dbReference type="Proteomes" id="UP001195483">
    <property type="component" value="Unassembled WGS sequence"/>
</dbReference>
<evidence type="ECO:0000256" key="6">
    <source>
        <dbReference type="ARBA" id="ARBA00022824"/>
    </source>
</evidence>
<keyword evidence="8 12" id="KW-0472">Membrane</keyword>
<dbReference type="GO" id="GO:0005794">
    <property type="term" value="C:Golgi apparatus"/>
    <property type="evidence" value="ECO:0007669"/>
    <property type="project" value="TreeGrafter"/>
</dbReference>
<feature type="compositionally biased region" description="Basic residues" evidence="11">
    <location>
        <begin position="102"/>
        <end position="111"/>
    </location>
</feature>
<keyword evidence="7 12" id="KW-1133">Transmembrane helix</keyword>
<proteinExistence type="inferred from homology"/>
<dbReference type="EMBL" id="JAEAOA010000675">
    <property type="protein sequence ID" value="KAK3606194.1"/>
    <property type="molecule type" value="Genomic_DNA"/>
</dbReference>
<feature type="transmembrane region" description="Helical" evidence="12">
    <location>
        <begin position="490"/>
        <end position="509"/>
    </location>
</feature>
<evidence type="ECO:0000256" key="5">
    <source>
        <dbReference type="ARBA" id="ARBA00022703"/>
    </source>
</evidence>
<evidence type="ECO:0000256" key="3">
    <source>
        <dbReference type="ARBA" id="ARBA00011720"/>
    </source>
</evidence>
<evidence type="ECO:0000256" key="10">
    <source>
        <dbReference type="ARBA" id="ARBA00024938"/>
    </source>
</evidence>